<proteinExistence type="predicted"/>
<comment type="caution">
    <text evidence="9">The sequence shown here is derived from an EMBL/GenBank/DDBJ whole genome shotgun (WGS) entry which is preliminary data.</text>
</comment>
<dbReference type="InterPro" id="IPR013784">
    <property type="entry name" value="Carb-bd-like_fold"/>
</dbReference>
<evidence type="ECO:0000256" key="6">
    <source>
        <dbReference type="ARBA" id="ARBA00023237"/>
    </source>
</evidence>
<dbReference type="GO" id="GO:0015344">
    <property type="term" value="F:siderophore uptake transmembrane transporter activity"/>
    <property type="evidence" value="ECO:0007669"/>
    <property type="project" value="TreeGrafter"/>
</dbReference>
<evidence type="ECO:0000313" key="9">
    <source>
        <dbReference type="EMBL" id="MBB5056317.1"/>
    </source>
</evidence>
<dbReference type="GO" id="GO:0044718">
    <property type="term" value="P:siderophore transmembrane transport"/>
    <property type="evidence" value="ECO:0007669"/>
    <property type="project" value="TreeGrafter"/>
</dbReference>
<accession>A0A7W7ZAP7</accession>
<reference evidence="9 10" key="1">
    <citation type="submission" date="2020-08" db="EMBL/GenBank/DDBJ databases">
        <title>Genomic Encyclopedia of Type Strains, Phase IV (KMG-V): Genome sequencing to study the core and pangenomes of soil and plant-associated prokaryotes.</title>
        <authorList>
            <person name="Whitman W."/>
        </authorList>
    </citation>
    <scope>NUCLEOTIDE SEQUENCE [LARGE SCALE GENOMIC DNA]</scope>
    <source>
        <strain evidence="9 10">M8UP14</strain>
    </source>
</reference>
<dbReference type="GO" id="GO:0030246">
    <property type="term" value="F:carbohydrate binding"/>
    <property type="evidence" value="ECO:0007669"/>
    <property type="project" value="InterPro"/>
</dbReference>
<dbReference type="SUPFAM" id="SSF56935">
    <property type="entry name" value="Porins"/>
    <property type="match status" value="1"/>
</dbReference>
<dbReference type="Pfam" id="PF13620">
    <property type="entry name" value="CarboxypepD_reg"/>
    <property type="match status" value="1"/>
</dbReference>
<sequence>MHLFRPVLLTFFSSRMLRASLLILFIALMATFSQAQSTFGTILGTVKDSTGAVVPGAMILLTNKGTTSTRTATSDSGGEFTLSNIDIGTYSLSISAPGFEKYSLPEIAINARESRRIEAALKLGSETQTVTVEETAQNVITTEVSNLAETKLGTELVSLPVAIYSRSTGSTSPISTLTTEAGVQTDAGGNLSVMGATPALLSLTIDGISSVGVEYSGPINEMFPSFNSIEEIRVSESNNNAEFSGVADITTVSKAGTGAFHGGLFENHQNTVFNAGDSIQGSKPKIIMNDFGGTLGGPLGIPHLYNGRDRTFFFASYEGLRLPRETPINTSVPTLAMRGDGSGYADLTDYLSKQGVAAIYAPDGTPIDASHVPVDPTAAKMLQYLMPLPNFGPADSYSQNYRTNFPSPISTNQGDVRLDHRITQKQSVFARFSYKNRQVISAPDTSCTFNFCQSAGSPLQGSYSIPEIDEGMTFAHNYIFTPTLLNEFRGGFNAQHTSTTQNYSTSQLLQQTDLSVPQTNLAWSEAPQLLINGFMATGGGNPTRQRSQTVELLDNVTWNKGHHNFKFGGDFKRLTDHDDNVFGNLSSGWYVFDGSSDTGATIGDPYASFLAGYPDYTEASTINKPTMDGLGYSYAIYGQDDWKITPRLTLNLGLRYELHPPLKETNYNTAFFLPDYNGPGTDGSTVHGAVVVPNAKAESFESTDFMNAISPTPTLTAQQARLPETLRYTYKNDYGPRIGFAWRPYGNDKMVVRGGWGRFIESPLGFSLVSGWAVHASYVGVYSQSVGDDGVTPQLSLANPFPALDAASLAGTAGFYYAFPIHYKDPSVQQWNMTVEQDLGKGYGLRFSYVGSHGSNLETFVDLNQVPASTTPYDPATVPYTSWSVIQSVENLAESNYGSGTVEVSRRSGKNLTFDASYTFTRDLSDAAGATPSGFAGSGGNFVTDRFHPGLDYGNVSYDRKNRFLVTYLYDLPFGKGQRFFPGNGPINTIIGDWHLGGVTVLQSGAFLTPYQSSSDPANTNILTTVGQTHADIHSGVTLYATNRTTTQWLNPAAFGIPAANQGSFGNARVGSVVGPGTAVFSMSMRKDIALYEHVKFEFSAEAANVFNHRNYLPPNMQVDAGNFGQIPGLESAEGAGPRSLELAGRINF</sequence>
<keyword evidence="6" id="KW-0998">Cell outer membrane</keyword>
<feature type="chain" id="PRO_5030930699" evidence="7">
    <location>
        <begin position="36"/>
        <end position="1149"/>
    </location>
</feature>
<feature type="domain" description="TonB-dependent transporter Oar-like beta-barrel" evidence="8">
    <location>
        <begin position="252"/>
        <end position="1132"/>
    </location>
</feature>
<keyword evidence="9" id="KW-0675">Receptor</keyword>
<dbReference type="InterPro" id="IPR039426">
    <property type="entry name" value="TonB-dep_rcpt-like"/>
</dbReference>
<evidence type="ECO:0000256" key="7">
    <source>
        <dbReference type="SAM" id="SignalP"/>
    </source>
</evidence>
<dbReference type="Proteomes" id="UP000540989">
    <property type="component" value="Unassembled WGS sequence"/>
</dbReference>
<dbReference type="AlphaFoldDB" id="A0A7W7ZAP7"/>
<keyword evidence="7" id="KW-0732">Signal</keyword>
<evidence type="ECO:0000256" key="5">
    <source>
        <dbReference type="ARBA" id="ARBA00023136"/>
    </source>
</evidence>
<name>A0A7W7ZAP7_9BACT</name>
<organism evidence="9 10">
    <name type="scientific">Granulicella aggregans</name>
    <dbReference type="NCBI Taxonomy" id="474949"/>
    <lineage>
        <taxon>Bacteria</taxon>
        <taxon>Pseudomonadati</taxon>
        <taxon>Acidobacteriota</taxon>
        <taxon>Terriglobia</taxon>
        <taxon>Terriglobales</taxon>
        <taxon>Acidobacteriaceae</taxon>
        <taxon>Granulicella</taxon>
    </lineage>
</organism>
<evidence type="ECO:0000256" key="1">
    <source>
        <dbReference type="ARBA" id="ARBA00004571"/>
    </source>
</evidence>
<keyword evidence="3" id="KW-1134">Transmembrane beta strand</keyword>
<dbReference type="Pfam" id="PF25183">
    <property type="entry name" value="OMP_b-brl_4"/>
    <property type="match status" value="1"/>
</dbReference>
<evidence type="ECO:0000256" key="3">
    <source>
        <dbReference type="ARBA" id="ARBA00022452"/>
    </source>
</evidence>
<keyword evidence="4" id="KW-0812">Transmembrane</keyword>
<protein>
    <submittedName>
        <fullName evidence="9">Outer membrane receptor protein involved in Fe transport</fullName>
    </submittedName>
</protein>
<evidence type="ECO:0000256" key="2">
    <source>
        <dbReference type="ARBA" id="ARBA00022448"/>
    </source>
</evidence>
<dbReference type="GO" id="GO:0009279">
    <property type="term" value="C:cell outer membrane"/>
    <property type="evidence" value="ECO:0007669"/>
    <property type="project" value="UniProtKB-SubCell"/>
</dbReference>
<gene>
    <name evidence="9" type="ORF">HDF16_000986</name>
</gene>
<feature type="signal peptide" evidence="7">
    <location>
        <begin position="1"/>
        <end position="35"/>
    </location>
</feature>
<dbReference type="RefSeq" id="WP_184213978.1">
    <property type="nucleotide sequence ID" value="NZ_JACHIP010000001.1"/>
</dbReference>
<comment type="subcellular location">
    <subcellularLocation>
        <location evidence="1">Cell outer membrane</location>
        <topology evidence="1">Multi-pass membrane protein</topology>
    </subcellularLocation>
</comment>
<dbReference type="SUPFAM" id="SSF49452">
    <property type="entry name" value="Starch-binding domain-like"/>
    <property type="match status" value="1"/>
</dbReference>
<evidence type="ECO:0000259" key="8">
    <source>
        <dbReference type="Pfam" id="PF25183"/>
    </source>
</evidence>
<evidence type="ECO:0000256" key="4">
    <source>
        <dbReference type="ARBA" id="ARBA00022692"/>
    </source>
</evidence>
<dbReference type="Gene3D" id="2.60.40.1120">
    <property type="entry name" value="Carboxypeptidase-like, regulatory domain"/>
    <property type="match status" value="1"/>
</dbReference>
<dbReference type="InterPro" id="IPR036942">
    <property type="entry name" value="Beta-barrel_TonB_sf"/>
</dbReference>
<dbReference type="EMBL" id="JACHIP010000001">
    <property type="protein sequence ID" value="MBB5056317.1"/>
    <property type="molecule type" value="Genomic_DNA"/>
</dbReference>
<keyword evidence="5" id="KW-0472">Membrane</keyword>
<dbReference type="PANTHER" id="PTHR30069">
    <property type="entry name" value="TONB-DEPENDENT OUTER MEMBRANE RECEPTOR"/>
    <property type="match status" value="1"/>
</dbReference>
<dbReference type="InterPro" id="IPR057601">
    <property type="entry name" value="Oar-like_b-barrel"/>
</dbReference>
<keyword evidence="2" id="KW-0813">Transport</keyword>
<dbReference type="Gene3D" id="2.40.170.20">
    <property type="entry name" value="TonB-dependent receptor, beta-barrel domain"/>
    <property type="match status" value="1"/>
</dbReference>
<dbReference type="PANTHER" id="PTHR30069:SF46">
    <property type="entry name" value="OAR PROTEIN"/>
    <property type="match status" value="1"/>
</dbReference>
<keyword evidence="10" id="KW-1185">Reference proteome</keyword>
<evidence type="ECO:0000313" key="10">
    <source>
        <dbReference type="Proteomes" id="UP000540989"/>
    </source>
</evidence>